<dbReference type="PANTHER" id="PTHR24006">
    <property type="entry name" value="UBIQUITIN CARBOXYL-TERMINAL HYDROLASE"/>
    <property type="match status" value="1"/>
</dbReference>
<dbReference type="GO" id="GO:0005829">
    <property type="term" value="C:cytosol"/>
    <property type="evidence" value="ECO:0007669"/>
    <property type="project" value="TreeGrafter"/>
</dbReference>
<protein>
    <recommendedName>
        <fullName evidence="1">USP domain-containing protein</fullName>
    </recommendedName>
</protein>
<dbReference type="InterPro" id="IPR001394">
    <property type="entry name" value="Peptidase_C19_UCH"/>
</dbReference>
<dbReference type="InterPro" id="IPR018200">
    <property type="entry name" value="USP_CS"/>
</dbReference>
<reference evidence="2" key="1">
    <citation type="submission" date="2021-02" db="EMBL/GenBank/DDBJ databases">
        <authorList>
            <person name="Nowell W R."/>
        </authorList>
    </citation>
    <scope>NUCLEOTIDE SEQUENCE</scope>
</reference>
<dbReference type="InterPro" id="IPR028889">
    <property type="entry name" value="USP"/>
</dbReference>
<dbReference type="PROSITE" id="PS50235">
    <property type="entry name" value="USP_3"/>
    <property type="match status" value="1"/>
</dbReference>
<dbReference type="Gene3D" id="3.90.70.10">
    <property type="entry name" value="Cysteine proteinases"/>
    <property type="match status" value="1"/>
</dbReference>
<dbReference type="GO" id="GO:0005634">
    <property type="term" value="C:nucleus"/>
    <property type="evidence" value="ECO:0007669"/>
    <property type="project" value="TreeGrafter"/>
</dbReference>
<dbReference type="Proteomes" id="UP000676336">
    <property type="component" value="Unassembled WGS sequence"/>
</dbReference>
<organism evidence="2 3">
    <name type="scientific">Rotaria magnacalcarata</name>
    <dbReference type="NCBI Taxonomy" id="392030"/>
    <lineage>
        <taxon>Eukaryota</taxon>
        <taxon>Metazoa</taxon>
        <taxon>Spiralia</taxon>
        <taxon>Gnathifera</taxon>
        <taxon>Rotifera</taxon>
        <taxon>Eurotatoria</taxon>
        <taxon>Bdelloidea</taxon>
        <taxon>Philodinida</taxon>
        <taxon>Philodinidae</taxon>
        <taxon>Rotaria</taxon>
    </lineage>
</organism>
<dbReference type="InterPro" id="IPR038765">
    <property type="entry name" value="Papain-like_cys_pep_sf"/>
</dbReference>
<dbReference type="AlphaFoldDB" id="A0A8S3EG33"/>
<feature type="domain" description="USP" evidence="1">
    <location>
        <begin position="1"/>
        <end position="123"/>
    </location>
</feature>
<sequence>FPPVLCLHLLRFEYDYNLSQHRKINDSYSFDYHLDLSEFLENPDCSSCSYKLLSILVHSGDNSSGHYVSFINPALDGQWFKFDDDVVARVAASDAMERNFGGTQDDDGSMYNTSAYMLVYIREDCQKDALCDINQEDIPQNLIARFDYDKKYLLKRRQDMIDNDGFVDIQIILTDDFHIQQTICLTDLICENPVELLQNKRCLRFVQAQHAEIFRVFARRLAYAL</sequence>
<evidence type="ECO:0000259" key="1">
    <source>
        <dbReference type="PROSITE" id="PS50235"/>
    </source>
</evidence>
<gene>
    <name evidence="2" type="ORF">SMN809_LOCUS59838</name>
</gene>
<dbReference type="GO" id="GO:0016579">
    <property type="term" value="P:protein deubiquitination"/>
    <property type="evidence" value="ECO:0007669"/>
    <property type="project" value="InterPro"/>
</dbReference>
<dbReference type="EMBL" id="CAJOBI010230099">
    <property type="protein sequence ID" value="CAF5062421.1"/>
    <property type="molecule type" value="Genomic_DNA"/>
</dbReference>
<name>A0A8S3EG33_9BILA</name>
<dbReference type="GO" id="GO:0031647">
    <property type="term" value="P:regulation of protein stability"/>
    <property type="evidence" value="ECO:0007669"/>
    <property type="project" value="TreeGrafter"/>
</dbReference>
<dbReference type="PANTHER" id="PTHR24006:SF644">
    <property type="entry name" value="UBIQUITIN CARBOXYL-TERMINAL HYDROLASE 7"/>
    <property type="match status" value="1"/>
</dbReference>
<proteinExistence type="predicted"/>
<feature type="non-terminal residue" evidence="2">
    <location>
        <position position="1"/>
    </location>
</feature>
<dbReference type="InterPro" id="IPR050164">
    <property type="entry name" value="Peptidase_C19"/>
</dbReference>
<dbReference type="Pfam" id="PF00443">
    <property type="entry name" value="UCH"/>
    <property type="match status" value="1"/>
</dbReference>
<dbReference type="GO" id="GO:0004843">
    <property type="term" value="F:cysteine-type deubiquitinase activity"/>
    <property type="evidence" value="ECO:0007669"/>
    <property type="project" value="InterPro"/>
</dbReference>
<dbReference type="SUPFAM" id="SSF54001">
    <property type="entry name" value="Cysteine proteinases"/>
    <property type="match status" value="1"/>
</dbReference>
<accession>A0A8S3EG33</accession>
<comment type="caution">
    <text evidence="2">The sequence shown here is derived from an EMBL/GenBank/DDBJ whole genome shotgun (WGS) entry which is preliminary data.</text>
</comment>
<dbReference type="PROSITE" id="PS00973">
    <property type="entry name" value="USP_2"/>
    <property type="match status" value="1"/>
</dbReference>
<evidence type="ECO:0000313" key="3">
    <source>
        <dbReference type="Proteomes" id="UP000676336"/>
    </source>
</evidence>
<evidence type="ECO:0000313" key="2">
    <source>
        <dbReference type="EMBL" id="CAF5062421.1"/>
    </source>
</evidence>
<feature type="non-terminal residue" evidence="2">
    <location>
        <position position="225"/>
    </location>
</feature>